<accession>A0A146G297</accession>
<gene>
    <name evidence="1" type="ORF">TSACC_226</name>
</gene>
<sequence length="410" mass="44999">MPNKPYWVSDWKRNPQAVEPAQVDPKRFSSRLAVVELDEQGDLWGGHQLETARKMVYDSPKRPLLVIYIHGWQTNAHPKNRDLQTFSNFIAKLEAAPEVKDYFTVTGVFIGWRGASYTSESSLTGIGYIARQASFWSRLDATNRVAGVPLTGAISELVSAARSCPSDRGVSMLIGYSFGGRILERTLGQALVSQHAYSSDQDGALLPADLTILINPASESLYARQLKLAMKNWKSPHPAIISLTSESDLVTAVAWPAANWISNIFGGFRKYIRKGTKESQKSFVVSTAGHDPRMPTHAFVYEGPATVPDGRSAFEYNADKATAQRFYVSQPNGTSAYGLETLPGNRPGVLPTGGYWVLHVPSEILKGHGGIFEEGGIFSEQVTDVLAALYSITNTDAIRSTQRVELNTSR</sequence>
<evidence type="ECO:0000313" key="2">
    <source>
        <dbReference type="Proteomes" id="UP000076023"/>
    </source>
</evidence>
<name>A0A146G297_TERSA</name>
<dbReference type="STRING" id="690879.TSACC_226"/>
<dbReference type="EMBL" id="BDCO01000002">
    <property type="protein sequence ID" value="GAT31632.1"/>
    <property type="molecule type" value="Genomic_DNA"/>
</dbReference>
<reference evidence="2" key="1">
    <citation type="journal article" date="2017" name="Genome Announc.">
        <title>Draft Genome Sequence of Terrimicrobium sacchariphilum NM-5T, a Facultative Anaerobic Soil Bacterium of the Class Spartobacteria.</title>
        <authorList>
            <person name="Qiu Y.L."/>
            <person name="Tourlousse D.M."/>
            <person name="Matsuura N."/>
            <person name="Ohashi A."/>
            <person name="Sekiguchi Y."/>
        </authorList>
    </citation>
    <scope>NUCLEOTIDE SEQUENCE [LARGE SCALE GENOMIC DNA]</scope>
    <source>
        <strain evidence="2">NM-5</strain>
    </source>
</reference>
<organism evidence="1 2">
    <name type="scientific">Terrimicrobium sacchariphilum</name>
    <dbReference type="NCBI Taxonomy" id="690879"/>
    <lineage>
        <taxon>Bacteria</taxon>
        <taxon>Pseudomonadati</taxon>
        <taxon>Verrucomicrobiota</taxon>
        <taxon>Terrimicrobiia</taxon>
        <taxon>Terrimicrobiales</taxon>
        <taxon>Terrimicrobiaceae</taxon>
        <taxon>Terrimicrobium</taxon>
    </lineage>
</organism>
<dbReference type="InParanoid" id="A0A146G297"/>
<dbReference type="AlphaFoldDB" id="A0A146G297"/>
<evidence type="ECO:0000313" key="1">
    <source>
        <dbReference type="EMBL" id="GAT31632.1"/>
    </source>
</evidence>
<proteinExistence type="predicted"/>
<protein>
    <recommendedName>
        <fullName evidence="3">Alpha/beta hydrolase</fullName>
    </recommendedName>
</protein>
<evidence type="ECO:0008006" key="3">
    <source>
        <dbReference type="Google" id="ProtNLM"/>
    </source>
</evidence>
<dbReference type="Proteomes" id="UP000076023">
    <property type="component" value="Unassembled WGS sequence"/>
</dbReference>
<comment type="caution">
    <text evidence="1">The sequence shown here is derived from an EMBL/GenBank/DDBJ whole genome shotgun (WGS) entry which is preliminary data.</text>
</comment>
<keyword evidence="2" id="KW-1185">Reference proteome</keyword>